<evidence type="ECO:0000313" key="3">
    <source>
        <dbReference type="Proteomes" id="UP000217211"/>
    </source>
</evidence>
<dbReference type="STRING" id="716928.GCA_000261485_05035"/>
<protein>
    <submittedName>
        <fullName evidence="2">Putative isomerase</fullName>
    </submittedName>
</protein>
<dbReference type="AlphaFoldDB" id="A0A249PKC9"/>
<dbReference type="KEGG" id="esj:SJ05684_b53790"/>
<keyword evidence="3" id="KW-1185">Reference proteome</keyword>
<sequence length="119" mass="13130">MRTTDTLANLYIALWNETEPQARREKLDDLWTTDGAYADPLTRGAGHEEIDALIAGVHRQFPGFVFQLLNTPDGCGEVMRFAWGLGPGGAEPVVEGTDFCTIRNGRLHDVVGFIDKIPD</sequence>
<dbReference type="EMBL" id="CP023068">
    <property type="protein sequence ID" value="ASY66361.1"/>
    <property type="molecule type" value="Genomic_DNA"/>
</dbReference>
<evidence type="ECO:0000259" key="1">
    <source>
        <dbReference type="Pfam" id="PF12680"/>
    </source>
</evidence>
<dbReference type="Pfam" id="PF12680">
    <property type="entry name" value="SnoaL_2"/>
    <property type="match status" value="1"/>
</dbReference>
<feature type="domain" description="SnoaL-like" evidence="1">
    <location>
        <begin position="11"/>
        <end position="107"/>
    </location>
</feature>
<name>A0A249PKC9_9HYPH</name>
<dbReference type="RefSeq" id="WP_034859241.1">
    <property type="nucleotide sequence ID" value="NZ_AJQT01000114.1"/>
</dbReference>
<dbReference type="InterPro" id="IPR037401">
    <property type="entry name" value="SnoaL-like"/>
</dbReference>
<dbReference type="OrthoDB" id="9808719at2"/>
<keyword evidence="2" id="KW-0614">Plasmid</keyword>
<dbReference type="Proteomes" id="UP000217211">
    <property type="component" value="Plasmid pSJ05684b"/>
</dbReference>
<reference evidence="2 3" key="1">
    <citation type="submission" date="2017-08" db="EMBL/GenBank/DDBJ databases">
        <title>Multipartite genome sequences of Sinorhizobium species nodulating soybeans.</title>
        <authorList>
            <person name="Tian C.F."/>
        </authorList>
    </citation>
    <scope>NUCLEOTIDE SEQUENCE [LARGE SCALE GENOMIC DNA]</scope>
    <source>
        <strain evidence="2 3">CCBAU 05684</strain>
        <plasmid evidence="3">psj05684b</plasmid>
    </source>
</reference>
<evidence type="ECO:0000313" key="2">
    <source>
        <dbReference type="EMBL" id="ASY66361.1"/>
    </source>
</evidence>
<dbReference type="GO" id="GO:0016853">
    <property type="term" value="F:isomerase activity"/>
    <property type="evidence" value="ECO:0007669"/>
    <property type="project" value="UniProtKB-KW"/>
</dbReference>
<proteinExistence type="predicted"/>
<accession>A0A249PKC9</accession>
<dbReference type="SUPFAM" id="SSF54427">
    <property type="entry name" value="NTF2-like"/>
    <property type="match status" value="1"/>
</dbReference>
<keyword evidence="2" id="KW-0413">Isomerase</keyword>
<dbReference type="Gene3D" id="3.10.450.50">
    <property type="match status" value="1"/>
</dbReference>
<dbReference type="InterPro" id="IPR032710">
    <property type="entry name" value="NTF2-like_dom_sf"/>
</dbReference>
<gene>
    <name evidence="2" type="ORF">SJ05684_b53790</name>
</gene>
<dbReference type="eggNOG" id="COG0346">
    <property type="taxonomic scope" value="Bacteria"/>
</dbReference>
<organism evidence="2 3">
    <name type="scientific">Sinorhizobium sojae CCBAU 05684</name>
    <dbReference type="NCBI Taxonomy" id="716928"/>
    <lineage>
        <taxon>Bacteria</taxon>
        <taxon>Pseudomonadati</taxon>
        <taxon>Pseudomonadota</taxon>
        <taxon>Alphaproteobacteria</taxon>
        <taxon>Hyphomicrobiales</taxon>
        <taxon>Rhizobiaceae</taxon>
        <taxon>Sinorhizobium/Ensifer group</taxon>
        <taxon>Sinorhizobium</taxon>
    </lineage>
</organism>
<geneLocation type="plasmid" evidence="3">
    <name>psj05684b</name>
</geneLocation>